<dbReference type="PANTHER" id="PTHR45656">
    <property type="entry name" value="PROTEIN CBR-CLEC-78"/>
    <property type="match status" value="1"/>
</dbReference>
<organism evidence="8 9">
    <name type="scientific">Galeopterus variegatus</name>
    <name type="common">Malayan flying lemur</name>
    <name type="synonym">Cynocephalus variegatus</name>
    <dbReference type="NCBI Taxonomy" id="482537"/>
    <lineage>
        <taxon>Eukaryota</taxon>
        <taxon>Metazoa</taxon>
        <taxon>Chordata</taxon>
        <taxon>Craniata</taxon>
        <taxon>Vertebrata</taxon>
        <taxon>Euteleostomi</taxon>
        <taxon>Mammalia</taxon>
        <taxon>Eutheria</taxon>
        <taxon>Euarchontoglires</taxon>
        <taxon>Dermoptera</taxon>
        <taxon>Cynocephalidae</taxon>
        <taxon>Galeopterus</taxon>
    </lineage>
</organism>
<dbReference type="PANTHER" id="PTHR45656:SF6">
    <property type="entry name" value="CUB AND SUSHI DOMAIN-CONTAINING PROTEIN 2"/>
    <property type="match status" value="1"/>
</dbReference>
<dbReference type="SUPFAM" id="SSF57535">
    <property type="entry name" value="Complement control module/SCR domain"/>
    <property type="match status" value="20"/>
</dbReference>
<accession>A0ABM0RT77</accession>
<evidence type="ECO:0000256" key="1">
    <source>
        <dbReference type="ARBA" id="ARBA00022659"/>
    </source>
</evidence>
<feature type="domain" description="Sushi" evidence="7">
    <location>
        <begin position="329"/>
        <end position="390"/>
    </location>
</feature>
<evidence type="ECO:0000313" key="9">
    <source>
        <dbReference type="RefSeq" id="XP_008583818.1"/>
    </source>
</evidence>
<feature type="domain" description="CUB" evidence="6">
    <location>
        <begin position="736"/>
        <end position="847"/>
    </location>
</feature>
<feature type="domain" description="Sushi" evidence="7">
    <location>
        <begin position="81"/>
        <end position="142"/>
    </location>
</feature>
<feature type="domain" description="Sushi" evidence="7">
    <location>
        <begin position="1385"/>
        <end position="1447"/>
    </location>
</feature>
<feature type="disulfide bond" evidence="4">
    <location>
        <begin position="1537"/>
        <end position="1564"/>
    </location>
</feature>
<feature type="domain" description="Sushi" evidence="7">
    <location>
        <begin position="675"/>
        <end position="734"/>
    </location>
</feature>
<name>A0ABM0RT77_GALVR</name>
<dbReference type="RefSeq" id="XP_008583818.1">
    <property type="nucleotide sequence ID" value="XM_008585596.1"/>
</dbReference>
<comment type="caution">
    <text evidence="4">Lacks conserved residue(s) required for the propagation of feature annotation.</text>
</comment>
<feature type="domain" description="CUB" evidence="6">
    <location>
        <begin position="392"/>
        <end position="500"/>
    </location>
</feature>
<feature type="transmembrane region" description="Helical" evidence="5">
    <location>
        <begin position="2088"/>
        <end position="2109"/>
    </location>
</feature>
<keyword evidence="8" id="KW-1185">Reference proteome</keyword>
<feature type="domain" description="Sushi" evidence="7">
    <location>
        <begin position="1509"/>
        <end position="1566"/>
    </location>
</feature>
<feature type="domain" description="Sushi" evidence="7">
    <location>
        <begin position="1744"/>
        <end position="1801"/>
    </location>
</feature>
<dbReference type="InterPro" id="IPR000859">
    <property type="entry name" value="CUB_dom"/>
</dbReference>
<dbReference type="PROSITE" id="PS01180">
    <property type="entry name" value="CUB"/>
    <property type="match status" value="5"/>
</dbReference>
<feature type="disulfide bond" evidence="4">
    <location>
        <begin position="1714"/>
        <end position="1741"/>
    </location>
</feature>
<feature type="domain" description="Sushi" evidence="7">
    <location>
        <begin position="1686"/>
        <end position="1743"/>
    </location>
</feature>
<feature type="disulfide bond" evidence="4">
    <location>
        <begin position="1418"/>
        <end position="1445"/>
    </location>
</feature>
<feature type="disulfide bond" evidence="4">
    <location>
        <begin position="1834"/>
        <end position="1861"/>
    </location>
</feature>
<feature type="domain" description="Sushi" evidence="7">
    <location>
        <begin position="1020"/>
        <end position="1082"/>
    </location>
</feature>
<evidence type="ECO:0000256" key="2">
    <source>
        <dbReference type="ARBA" id="ARBA00022737"/>
    </source>
</evidence>
<keyword evidence="5" id="KW-1133">Transmembrane helix</keyword>
<sequence length="2164" mass="234000">MWKGLLRGWYWQPLVPVLGFDLLGPAAGLTVFLSSSPPISAGESLPLATSNQVLIKFSAKGQAPARGFHFVYQAVPRTSATQCSSVPEPRYGKRLGSDFSVGAIVRFECNSGYALQGSPEIKCLPVPGALAQWNVSAPTCVVPCGGNLTERRGTILSPGFPEPYLNSLNCVWKIVVPEGAGIQIQVISFVTEQNWDSLEVFDGADNTVTMLGSFSGKLGLPEASIWKVAGTELCHANLTLPTGQGRPRMWKGLLRGWYWQPLVPVLGFDLLGPAAGLTVFLSSSPPISAGESLPLATSNQVLIKFSAKGQAPARGFHFVYQAVPRTSATQCSSVPEPRYGKRLGSDFSVGAIVRFECNSGYALQGSPEIKCLPVPGALAQWNVSAPTCVVPCGGNLTERRGTILSPGFPEPYLNSLNCVWKIVVPEGAGIQIQVISFVTEQNWDSLEVFDGADNTVTMLGSFSGTTVPALLNSTSNQLYLHFYSDISVSAAGFHLEYKTVGLSSCPEPAVPSNGVKTGERYLVNDVVSFQCEPGYALQGHAHISCMPGTVRRWNYPPPLCIAQCGGVVEEMEGVILSPGFPGNYPSNMDCSWKIALPVGFGAHIQFLNFSTEPNHDFVEIRNGPYETSRMMGRFSGSEIPSSLLSTSHETTVYFHSDHSQNRPGFKLEYQAYELQECPDPEPFASGIVRGAGYNVGQSVTFECLPGYQLIGHPVLTCQHGTNRNWDHPLPRCEVPCGGNISSSNGTVYSPGFPSPYSSSQDCVWLITVPIGHGVHLNMSLLQTEPSGDFITIWDGPQQTAPQLGVFTRSLAKKTMHSSSNQVLLKFHRDAATGGIFAIAFSAYPLTKCPPPTILPNAEVITENEEFNIGDIVRYRCLPGFTLVGSEILTCKLGTYLQFEGPPPICEVHCPTNELLTASTGVILSQSYPGSYPQFQTCSWLVRVEPGYNISLTVEYFLSEKQYDEFEIFDGPSGQSPLLKALSGNYSAPLIVTSSSNSVYLRWSSDHAYNRKGFKIRYSAPYCSLPRAPLHGFVLGQTSTQPGGSTHFGCNAGYRLVGHSMAICTRHLQGYHLWSEAIPLCQALSCGLPEAPKNGMVFGKEYTVGTKAVYSCSEGYHLPAGAEATAECLDTGLWSNHNVPPQCVPVTCPDISSISVEHGRWRLIFETQYQFQAQLMLICDPGYYYTGQRVIRCQANGRWSLGDSMPTCQIISCGELPIPPNGHRIGTLSVYGATAIFSCNSGYTLVGSRVVRECMANGLWSGSEVRCLAGHCGTPEPIVNGHINGENYSYRGSVVYQCHAGFRLIGMSVRICQQDHHWSGKTPFCVPITCGHPGNPINGLTQGNQFNLNDVVKFACNPGYVAEGAARSQCLANGQWSDMLPTCRIMNCTDPGHQENSVRQVHASSPHRFSYGTTVSYQCNHGFYLLGTPVLSCQGDGTWDRPRPQCLLVSCGHPGSPPHSQMSGDSYTVGAVVRYSCTGKRTLVGNATRMCGLDGHWTGSLPHCSGTSTGVCGDPGIPAHGIRLGDSFAPGGLMRFSCEAGHTLRGSSERTCQADGSWSGTQPECGVISCGNPGTPSNAHVVFSDGLVFSSSVVYECREGYYATGLLSRHCSVNGTWTGSDPECTVINCGDPGVPANGLRLGNDFRYNKTVTYQCVPGYTMESHRVSVLSCTKDRTWNGTKPVCKAVMCKPPQLIPNGKVVGTDFMWGSSVTYACLEGYQLSLPAVLTCEGNGSWTGELPQCFPVFCGDPGVPPHGRREDRGFSYRSSVSYSCLPPLVLVGSPRRFCQSDGTWSGTQPSCIDPTLTMCADPGVPQFGTQNSSQGYQVGSTVLFRCQKGYLLQGSTTRTCLPNLTWSGTPPDCVPHHCKQPETPTHANVGALDLPSMGYTLIYSCQEGFSLKGGSEHRTCKADGSWTGKPPICLEVRPSGRPINTAREPPLTQVSVPGDVFAKNSLWKGAYEYQGKKQPAMLRVTGFQVASSKVNATMIDHSGVELHLAGNYKKEDFHLLLQVYQITGPVEIFVNKFKDDHWALDGHVSSESSGGTFIYQGSVKGQEGFGQFGFQRLDLRLLESDPESIGRHFASNSSSVAAAILVPFIALIIAGFVLYLYKHRRRPKVPFNGYAGHENTNVRATFENPMYDRNIQPTDIMASEAEFTVSTVCTAV</sequence>
<dbReference type="Proteomes" id="UP000694923">
    <property type="component" value="Unplaced"/>
</dbReference>
<dbReference type="CDD" id="cd00033">
    <property type="entry name" value="CCP"/>
    <property type="match status" value="20"/>
</dbReference>
<feature type="domain" description="CUB" evidence="6">
    <location>
        <begin position="144"/>
        <end position="217"/>
    </location>
</feature>
<dbReference type="CDD" id="cd00041">
    <property type="entry name" value="CUB"/>
    <property type="match status" value="5"/>
</dbReference>
<feature type="domain" description="Sushi" evidence="7">
    <location>
        <begin position="846"/>
        <end position="907"/>
    </location>
</feature>
<feature type="domain" description="Sushi" evidence="7">
    <location>
        <begin position="1210"/>
        <end position="1268"/>
    </location>
</feature>
<dbReference type="Pfam" id="PF00431">
    <property type="entry name" value="CUB"/>
    <property type="match status" value="5"/>
</dbReference>
<feature type="domain" description="Sushi" evidence="7">
    <location>
        <begin position="1864"/>
        <end position="1923"/>
    </location>
</feature>
<evidence type="ECO:0000259" key="6">
    <source>
        <dbReference type="PROSITE" id="PS01180"/>
    </source>
</evidence>
<feature type="domain" description="Sushi" evidence="7">
    <location>
        <begin position="1567"/>
        <end position="1625"/>
    </location>
</feature>
<keyword evidence="1 4" id="KW-0768">Sushi</keyword>
<reference evidence="9" key="1">
    <citation type="submission" date="2025-08" db="UniProtKB">
        <authorList>
            <consortium name="RefSeq"/>
        </authorList>
    </citation>
    <scope>IDENTIFICATION</scope>
</reference>
<feature type="domain" description="Sushi" evidence="7">
    <location>
        <begin position="1269"/>
        <end position="1326"/>
    </location>
</feature>
<evidence type="ECO:0000256" key="3">
    <source>
        <dbReference type="ARBA" id="ARBA00023157"/>
    </source>
</evidence>
<dbReference type="InterPro" id="IPR051277">
    <property type="entry name" value="SEZ6_CSMD_C4BPB_Regulators"/>
</dbReference>
<feature type="domain" description="Sushi" evidence="7">
    <location>
        <begin position="1626"/>
        <end position="1685"/>
    </location>
</feature>
<evidence type="ECO:0000256" key="5">
    <source>
        <dbReference type="SAM" id="Phobius"/>
    </source>
</evidence>
<feature type="disulfide bond" evidence="4">
    <location>
        <begin position="1297"/>
        <end position="1324"/>
    </location>
</feature>
<feature type="domain" description="CUB" evidence="6">
    <location>
        <begin position="564"/>
        <end position="672"/>
    </location>
</feature>
<feature type="domain" description="Sushi" evidence="7">
    <location>
        <begin position="1448"/>
        <end position="1505"/>
    </location>
</feature>
<feature type="disulfide bond" evidence="4">
    <location>
        <begin position="1772"/>
        <end position="1799"/>
    </location>
</feature>
<protein>
    <submittedName>
        <fullName evidence="9">CUB and sushi domain-containing protein 2</fullName>
    </submittedName>
</protein>
<evidence type="ECO:0000259" key="7">
    <source>
        <dbReference type="PROSITE" id="PS50923"/>
    </source>
</evidence>
<dbReference type="InterPro" id="IPR035976">
    <property type="entry name" value="Sushi/SCR/CCP_sf"/>
</dbReference>
<dbReference type="GeneID" id="103601211"/>
<dbReference type="SMART" id="SM00032">
    <property type="entry name" value="CCP"/>
    <property type="match status" value="20"/>
</dbReference>
<feature type="domain" description="Sushi" evidence="7">
    <location>
        <begin position="1145"/>
        <end position="1209"/>
    </location>
</feature>
<feature type="disulfide bond" evidence="4">
    <location>
        <begin position="1355"/>
        <end position="1382"/>
    </location>
</feature>
<dbReference type="Gene3D" id="2.10.70.10">
    <property type="entry name" value="Complement Module, domain 1"/>
    <property type="match status" value="20"/>
</dbReference>
<gene>
    <name evidence="9" type="primary">CSMD2</name>
</gene>
<feature type="disulfide bond" evidence="4">
    <location>
        <begin position="1476"/>
        <end position="1503"/>
    </location>
</feature>
<feature type="domain" description="CUB" evidence="6">
    <location>
        <begin position="909"/>
        <end position="1020"/>
    </location>
</feature>
<dbReference type="Gene3D" id="2.60.120.290">
    <property type="entry name" value="Spermadhesin, CUB domain"/>
    <property type="match status" value="5"/>
</dbReference>
<keyword evidence="5" id="KW-0472">Membrane</keyword>
<feature type="domain" description="Sushi" evidence="7">
    <location>
        <begin position="1327"/>
        <end position="1384"/>
    </location>
</feature>
<feature type="disulfide bond" evidence="4">
    <location>
        <begin position="1596"/>
        <end position="1623"/>
    </location>
</feature>
<dbReference type="SMART" id="SM00042">
    <property type="entry name" value="CUB"/>
    <property type="match status" value="5"/>
</dbReference>
<dbReference type="SUPFAM" id="SSF49854">
    <property type="entry name" value="Spermadhesin, CUB domain"/>
    <property type="match status" value="5"/>
</dbReference>
<evidence type="ECO:0000313" key="8">
    <source>
        <dbReference type="Proteomes" id="UP000694923"/>
    </source>
</evidence>
<evidence type="ECO:0000256" key="4">
    <source>
        <dbReference type="PROSITE-ProRule" id="PRU00302"/>
    </source>
</evidence>
<keyword evidence="2" id="KW-0677">Repeat</keyword>
<feature type="domain" description="Sushi" evidence="7">
    <location>
        <begin position="503"/>
        <end position="562"/>
    </location>
</feature>
<keyword evidence="3 4" id="KW-1015">Disulfide bond</keyword>
<dbReference type="InterPro" id="IPR000436">
    <property type="entry name" value="Sushi_SCR_CCP_dom"/>
</dbReference>
<dbReference type="Pfam" id="PF00084">
    <property type="entry name" value="Sushi"/>
    <property type="match status" value="20"/>
</dbReference>
<proteinExistence type="predicted"/>
<feature type="domain" description="Sushi" evidence="7">
    <location>
        <begin position="1083"/>
        <end position="1144"/>
    </location>
</feature>
<dbReference type="PROSITE" id="PS50923">
    <property type="entry name" value="SUSHI"/>
    <property type="match status" value="20"/>
</dbReference>
<feature type="domain" description="Sushi" evidence="7">
    <location>
        <begin position="1805"/>
        <end position="1863"/>
    </location>
</feature>
<keyword evidence="5" id="KW-0812">Transmembrane</keyword>
<dbReference type="InterPro" id="IPR035914">
    <property type="entry name" value="Sperma_CUB_dom_sf"/>
</dbReference>